<dbReference type="PROSITE" id="PS51354">
    <property type="entry name" value="GLUTAREDOXIN_2"/>
    <property type="match status" value="1"/>
</dbReference>
<organism evidence="3">
    <name type="scientific">Lotharella globosa</name>
    <dbReference type="NCBI Taxonomy" id="91324"/>
    <lineage>
        <taxon>Eukaryota</taxon>
        <taxon>Sar</taxon>
        <taxon>Rhizaria</taxon>
        <taxon>Cercozoa</taxon>
        <taxon>Chlorarachniophyceae</taxon>
        <taxon>Lotharella</taxon>
    </lineage>
</organism>
<dbReference type="InterPro" id="IPR050983">
    <property type="entry name" value="GST_Omega/HSP26"/>
</dbReference>
<dbReference type="InterPro" id="IPR036282">
    <property type="entry name" value="Glutathione-S-Trfase_C_sf"/>
</dbReference>
<dbReference type="SFLD" id="SFLDS00019">
    <property type="entry name" value="Glutathione_Transferase_(cytos"/>
    <property type="match status" value="1"/>
</dbReference>
<dbReference type="SUPFAM" id="SSF46458">
    <property type="entry name" value="Globin-like"/>
    <property type="match status" value="1"/>
</dbReference>
<sequence length="501" mass="55353">MLTRRHVALQSSEVACGGRETGLFGLRGAGHVPRGLNDVLSAMFGGAGGGGAATEESKAALRDMPAPDTNAAPSWKDLAATAGASSEGGEQRRASARAAEAQSRATVRLFDAPDGHEPEVTLYRDSASWCPYCEKVWLMLEEKRIPYRTEFVPMSSYGRKPEAFLRIQPSGGIPVAEIRGRVISESNDILSELERLYPDRPMIPKENKEAVTPMLRLERKLFGAWFQFLVTGFGESSFMSAADETNEALAQFPGPYFLGKDVTLVDFMFAPFLERMAASMPYYKGIVFRNNPRWGRITEWFEAMETRPSFRGIQSDYYTHVHDLPPQVGGCQFSGNHQKYTDEIDGKHLSWRLPLSNDGGVEPVRQADRDQAKARKGAAAALIENHEKIVRFATRALGEPGARVSAPFSDPYRQPEDLATPAVDTALRLTTHFLLEESRDEYGGIDAKDAKDKVGQASLPGRPTAECLKYLRDRIGVPRDVSFAEARQLRAHLNVVIDALD</sequence>
<dbReference type="InterPro" id="IPR040079">
    <property type="entry name" value="Glutathione_S-Trfase"/>
</dbReference>
<evidence type="ECO:0000313" key="3">
    <source>
        <dbReference type="EMBL" id="CAE0674965.1"/>
    </source>
</evidence>
<proteinExistence type="predicted"/>
<dbReference type="CDD" id="cd00299">
    <property type="entry name" value="GST_C_family"/>
    <property type="match status" value="1"/>
</dbReference>
<dbReference type="PANTHER" id="PTHR43968">
    <property type="match status" value="1"/>
</dbReference>
<dbReference type="EMBL" id="HBIV01037606">
    <property type="protein sequence ID" value="CAE0674965.1"/>
    <property type="molecule type" value="Transcribed_RNA"/>
</dbReference>
<dbReference type="PANTHER" id="PTHR43968:SF14">
    <property type="entry name" value="GLUTATHIONE S-TRANSFERASE"/>
    <property type="match status" value="1"/>
</dbReference>
<dbReference type="Pfam" id="PF13409">
    <property type="entry name" value="GST_N_2"/>
    <property type="match status" value="1"/>
</dbReference>
<dbReference type="GO" id="GO:0005737">
    <property type="term" value="C:cytoplasm"/>
    <property type="evidence" value="ECO:0007669"/>
    <property type="project" value="TreeGrafter"/>
</dbReference>
<evidence type="ECO:0000256" key="1">
    <source>
        <dbReference type="SAM" id="MobiDB-lite"/>
    </source>
</evidence>
<dbReference type="Gene3D" id="3.40.30.10">
    <property type="entry name" value="Glutaredoxin"/>
    <property type="match status" value="1"/>
</dbReference>
<feature type="region of interest" description="Disordered" evidence="1">
    <location>
        <begin position="81"/>
        <end position="100"/>
    </location>
</feature>
<dbReference type="InterPro" id="IPR036249">
    <property type="entry name" value="Thioredoxin-like_sf"/>
</dbReference>
<dbReference type="Gene3D" id="1.20.1050.10">
    <property type="match status" value="1"/>
</dbReference>
<dbReference type="InterPro" id="IPR004045">
    <property type="entry name" value="Glutathione_S-Trfase_N"/>
</dbReference>
<dbReference type="AlphaFoldDB" id="A0A7S3Z860"/>
<reference evidence="3" key="1">
    <citation type="submission" date="2021-01" db="EMBL/GenBank/DDBJ databases">
        <authorList>
            <person name="Corre E."/>
            <person name="Pelletier E."/>
            <person name="Niang G."/>
            <person name="Scheremetjew M."/>
            <person name="Finn R."/>
            <person name="Kale V."/>
            <person name="Holt S."/>
            <person name="Cochrane G."/>
            <person name="Meng A."/>
            <person name="Brown T."/>
            <person name="Cohen L."/>
        </authorList>
    </citation>
    <scope>NUCLEOTIDE SEQUENCE</scope>
    <source>
        <strain evidence="3">CCCM811</strain>
    </source>
</reference>
<dbReference type="PROSITE" id="PS50404">
    <property type="entry name" value="GST_NTER"/>
    <property type="match status" value="1"/>
</dbReference>
<dbReference type="InterPro" id="IPR009050">
    <property type="entry name" value="Globin-like_sf"/>
</dbReference>
<dbReference type="CDD" id="cd00570">
    <property type="entry name" value="GST_N_family"/>
    <property type="match status" value="1"/>
</dbReference>
<protein>
    <recommendedName>
        <fullName evidence="2">GST N-terminal domain-containing protein</fullName>
    </recommendedName>
</protein>
<dbReference type="SUPFAM" id="SSF47616">
    <property type="entry name" value="GST C-terminal domain-like"/>
    <property type="match status" value="1"/>
</dbReference>
<dbReference type="Pfam" id="PF13410">
    <property type="entry name" value="GST_C_2"/>
    <property type="match status" value="1"/>
</dbReference>
<evidence type="ECO:0000259" key="2">
    <source>
        <dbReference type="PROSITE" id="PS50404"/>
    </source>
</evidence>
<accession>A0A7S3Z860</accession>
<feature type="domain" description="GST N-terminal" evidence="2">
    <location>
        <begin position="118"/>
        <end position="201"/>
    </location>
</feature>
<name>A0A7S3Z860_9EUKA</name>
<gene>
    <name evidence="3" type="ORF">LGLO00237_LOCUS26741</name>
</gene>
<dbReference type="SUPFAM" id="SSF52833">
    <property type="entry name" value="Thioredoxin-like"/>
    <property type="match status" value="1"/>
</dbReference>